<evidence type="ECO:0000256" key="1">
    <source>
        <dbReference type="SAM" id="Phobius"/>
    </source>
</evidence>
<name>A0A1I3DJ21_9MICO</name>
<keyword evidence="1" id="KW-1133">Transmembrane helix</keyword>
<evidence type="ECO:0000313" key="6">
    <source>
        <dbReference type="Proteomes" id="UP000297963"/>
    </source>
</evidence>
<evidence type="ECO:0000313" key="3">
    <source>
        <dbReference type="EMBL" id="SFH86653.1"/>
    </source>
</evidence>
<feature type="transmembrane region" description="Helical" evidence="1">
    <location>
        <begin position="198"/>
        <end position="218"/>
    </location>
</feature>
<dbReference type="EMBL" id="FOPW01000018">
    <property type="protein sequence ID" value="SFH86653.1"/>
    <property type="molecule type" value="Genomic_DNA"/>
</dbReference>
<protein>
    <submittedName>
        <fullName evidence="4">Uncharacterized protein</fullName>
    </submittedName>
</protein>
<feature type="signal peptide" evidence="2">
    <location>
        <begin position="1"/>
        <end position="24"/>
    </location>
</feature>
<gene>
    <name evidence="4" type="ORF">E3O11_09180</name>
    <name evidence="3" type="ORF">SAMN05216274_11860</name>
</gene>
<keyword evidence="2" id="KW-0732">Signal</keyword>
<dbReference type="Proteomes" id="UP000199681">
    <property type="component" value="Unassembled WGS sequence"/>
</dbReference>
<feature type="transmembrane region" description="Helical" evidence="1">
    <location>
        <begin position="160"/>
        <end position="178"/>
    </location>
</feature>
<keyword evidence="1" id="KW-0472">Membrane</keyword>
<dbReference type="EMBL" id="SOFE01000015">
    <property type="protein sequence ID" value="TFB84686.1"/>
    <property type="molecule type" value="Genomic_DNA"/>
</dbReference>
<dbReference type="Proteomes" id="UP000297963">
    <property type="component" value="Unassembled WGS sequence"/>
</dbReference>
<feature type="chain" id="PRO_5044559410" evidence="2">
    <location>
        <begin position="25"/>
        <end position="279"/>
    </location>
</feature>
<sequence>MKKIAIGVVAALLLSGFAYSPAFAETSSAPVEASGSGMVDEEKLESAFNDAGLTLEDVDASLTKISVETTSDLGSGEPVTALTTLSFEDSSALFSLGSIDTDYNANYSIQIQELNDEATSFTMTDLATGETESYADDVGYAAFVPVLVLGIPIALEILKTLLVASAVVIVAGVTWIAATNAIDALNKKGSSYQHFRAMILNGKLVLANGMSLSAAITWGRGGKDTWSRSQAGALAVAKGIKNGLAPVGPERDSGGRGKFAHFHPSNRTPAMHAFFGLPN</sequence>
<dbReference type="RefSeq" id="WP_092452071.1">
    <property type="nucleotide sequence ID" value="NZ_BKAC01000033.1"/>
</dbReference>
<reference evidence="4 6" key="2">
    <citation type="submission" date="2019-03" db="EMBL/GenBank/DDBJ databases">
        <title>Genomics of glacier-inhabiting Cryobacterium strains.</title>
        <authorList>
            <person name="Liu Q."/>
            <person name="Xin Y.-H."/>
        </authorList>
    </citation>
    <scope>NUCLEOTIDE SEQUENCE [LARGE SCALE GENOMIC DNA]</scope>
    <source>
        <strain evidence="4 6">Hh34</strain>
    </source>
</reference>
<dbReference type="AlphaFoldDB" id="A0A1I3DJ21"/>
<reference evidence="3 5" key="1">
    <citation type="submission" date="2016-10" db="EMBL/GenBank/DDBJ databases">
        <authorList>
            <person name="Varghese N."/>
            <person name="Submissions S."/>
        </authorList>
    </citation>
    <scope>NUCLEOTIDE SEQUENCE [LARGE SCALE GENOMIC DNA]</scope>
    <source>
        <strain evidence="3 5">GMCC 1.11211</strain>
    </source>
</reference>
<evidence type="ECO:0000313" key="4">
    <source>
        <dbReference type="EMBL" id="TFB84686.1"/>
    </source>
</evidence>
<evidence type="ECO:0000313" key="5">
    <source>
        <dbReference type="Proteomes" id="UP000199681"/>
    </source>
</evidence>
<organism evidence="4 6">
    <name type="scientific">Cryobacterium levicorallinum</name>
    <dbReference type="NCBI Taxonomy" id="995038"/>
    <lineage>
        <taxon>Bacteria</taxon>
        <taxon>Bacillati</taxon>
        <taxon>Actinomycetota</taxon>
        <taxon>Actinomycetes</taxon>
        <taxon>Micrococcales</taxon>
        <taxon>Microbacteriaceae</taxon>
        <taxon>Cryobacterium</taxon>
    </lineage>
</organism>
<accession>A0A1I3DJ21</accession>
<feature type="transmembrane region" description="Helical" evidence="1">
    <location>
        <begin position="138"/>
        <end position="155"/>
    </location>
</feature>
<comment type="caution">
    <text evidence="4">The sequence shown here is derived from an EMBL/GenBank/DDBJ whole genome shotgun (WGS) entry which is preliminary data.</text>
</comment>
<keyword evidence="5" id="KW-1185">Reference proteome</keyword>
<keyword evidence="1" id="KW-0812">Transmembrane</keyword>
<proteinExistence type="predicted"/>
<evidence type="ECO:0000256" key="2">
    <source>
        <dbReference type="SAM" id="SignalP"/>
    </source>
</evidence>